<protein>
    <submittedName>
        <fullName evidence="3">Uncharacterized protein</fullName>
    </submittedName>
</protein>
<feature type="non-terminal residue" evidence="3">
    <location>
        <position position="1"/>
    </location>
</feature>
<reference evidence="3 4" key="1">
    <citation type="journal article" date="2012" name="PLoS Pathog.">
        <title>Diverse lifestyles and strategies of plant pathogenesis encoded in the genomes of eighteen Dothideomycetes fungi.</title>
        <authorList>
            <person name="Ohm R.A."/>
            <person name="Feau N."/>
            <person name="Henrissat B."/>
            <person name="Schoch C.L."/>
            <person name="Horwitz B.A."/>
            <person name="Barry K.W."/>
            <person name="Condon B.J."/>
            <person name="Copeland A.C."/>
            <person name="Dhillon B."/>
            <person name="Glaser F."/>
            <person name="Hesse C.N."/>
            <person name="Kosti I."/>
            <person name="LaButti K."/>
            <person name="Lindquist E.A."/>
            <person name="Lucas S."/>
            <person name="Salamov A.A."/>
            <person name="Bradshaw R.E."/>
            <person name="Ciuffetti L."/>
            <person name="Hamelin R.C."/>
            <person name="Kema G.H.J."/>
            <person name="Lawrence C."/>
            <person name="Scott J.A."/>
            <person name="Spatafora J.W."/>
            <person name="Turgeon B.G."/>
            <person name="de Wit P.J.G.M."/>
            <person name="Zhong S."/>
            <person name="Goodwin S.B."/>
            <person name="Grigoriev I.V."/>
        </authorList>
    </citation>
    <scope>NUCLEOTIDE SEQUENCE [LARGE SCALE GENOMIC DNA]</scope>
    <source>
        <strain evidence="3 4">SO2202</strain>
    </source>
</reference>
<dbReference type="STRING" id="692275.N1QI06"/>
<dbReference type="RefSeq" id="XP_016764946.1">
    <property type="nucleotide sequence ID" value="XM_016908447.1"/>
</dbReference>
<comment type="similarity">
    <text evidence="2">Belongs to the ustYa family.</text>
</comment>
<dbReference type="Proteomes" id="UP000016931">
    <property type="component" value="Unassembled WGS sequence"/>
</dbReference>
<organism evidence="3 4">
    <name type="scientific">Sphaerulina musiva (strain SO2202)</name>
    <name type="common">Poplar stem canker fungus</name>
    <name type="synonym">Septoria musiva</name>
    <dbReference type="NCBI Taxonomy" id="692275"/>
    <lineage>
        <taxon>Eukaryota</taxon>
        <taxon>Fungi</taxon>
        <taxon>Dikarya</taxon>
        <taxon>Ascomycota</taxon>
        <taxon>Pezizomycotina</taxon>
        <taxon>Dothideomycetes</taxon>
        <taxon>Dothideomycetidae</taxon>
        <taxon>Mycosphaerellales</taxon>
        <taxon>Mycosphaerellaceae</taxon>
        <taxon>Sphaerulina</taxon>
    </lineage>
</organism>
<keyword evidence="4" id="KW-1185">Reference proteome</keyword>
<dbReference type="HOGENOM" id="CLU_042941_6_1_1"/>
<dbReference type="EMBL" id="KB456260">
    <property type="protein sequence ID" value="EMF16825.1"/>
    <property type="molecule type" value="Genomic_DNA"/>
</dbReference>
<dbReference type="InterPro" id="IPR021765">
    <property type="entry name" value="UstYa-like"/>
</dbReference>
<accession>N1QI06</accession>
<dbReference type="PANTHER" id="PTHR33365:SF4">
    <property type="entry name" value="CYCLOCHLOROTINE BIOSYNTHESIS PROTEIN O"/>
    <property type="match status" value="1"/>
</dbReference>
<proteinExistence type="inferred from homology"/>
<dbReference type="Pfam" id="PF11807">
    <property type="entry name" value="UstYa"/>
    <property type="match status" value="1"/>
</dbReference>
<dbReference type="PANTHER" id="PTHR33365">
    <property type="entry name" value="YALI0B05434P"/>
    <property type="match status" value="1"/>
</dbReference>
<gene>
    <name evidence="3" type="ORF">SEPMUDRAFT_28993</name>
</gene>
<dbReference type="AlphaFoldDB" id="N1QI06"/>
<evidence type="ECO:0000256" key="1">
    <source>
        <dbReference type="ARBA" id="ARBA00004685"/>
    </source>
</evidence>
<sequence length="180" mass="20902">GFPTDYGNLGDIIGFKEQKYSNPIVIAEDRSRLEIPWEDDRYASKPRYEVDRAWDELLSYSGFNLSVTSPVAEPARGQTIEYDNGEKLLVGLEVFHGLHCLNMIRWGLYRETYVVLVSPEETELHLEHCVDYLRQYIQCNADLTPMWTGDMGGGHLMVKPYTPHTCRDFDQITQWIDDHR</sequence>
<dbReference type="GO" id="GO:0043386">
    <property type="term" value="P:mycotoxin biosynthetic process"/>
    <property type="evidence" value="ECO:0007669"/>
    <property type="project" value="InterPro"/>
</dbReference>
<evidence type="ECO:0000313" key="4">
    <source>
        <dbReference type="Proteomes" id="UP000016931"/>
    </source>
</evidence>
<name>N1QI06_SPHMS</name>
<comment type="pathway">
    <text evidence="1">Mycotoxin biosynthesis.</text>
</comment>
<evidence type="ECO:0000313" key="3">
    <source>
        <dbReference type="EMBL" id="EMF16825.1"/>
    </source>
</evidence>
<feature type="non-terminal residue" evidence="3">
    <location>
        <position position="180"/>
    </location>
</feature>
<dbReference type="GeneID" id="27905584"/>
<dbReference type="OMA" id="MHRTSAD"/>
<evidence type="ECO:0000256" key="2">
    <source>
        <dbReference type="ARBA" id="ARBA00035112"/>
    </source>
</evidence>
<dbReference type="eggNOG" id="ENOG502R9IM">
    <property type="taxonomic scope" value="Eukaryota"/>
</dbReference>
<dbReference type="OrthoDB" id="3687641at2759"/>